<organism evidence="1 2">
    <name type="scientific">Hypholoma sublateritium (strain FD-334 SS-4)</name>
    <dbReference type="NCBI Taxonomy" id="945553"/>
    <lineage>
        <taxon>Eukaryota</taxon>
        <taxon>Fungi</taxon>
        <taxon>Dikarya</taxon>
        <taxon>Basidiomycota</taxon>
        <taxon>Agaricomycotina</taxon>
        <taxon>Agaricomycetes</taxon>
        <taxon>Agaricomycetidae</taxon>
        <taxon>Agaricales</taxon>
        <taxon>Agaricineae</taxon>
        <taxon>Strophariaceae</taxon>
        <taxon>Hypholoma</taxon>
    </lineage>
</organism>
<dbReference type="EMBL" id="KN817637">
    <property type="protein sequence ID" value="KJA15710.1"/>
    <property type="molecule type" value="Genomic_DNA"/>
</dbReference>
<dbReference type="Proteomes" id="UP000054270">
    <property type="component" value="Unassembled WGS sequence"/>
</dbReference>
<evidence type="ECO:0000313" key="2">
    <source>
        <dbReference type="Proteomes" id="UP000054270"/>
    </source>
</evidence>
<accession>A0A0D2P5L5</accession>
<sequence length="479" mass="53196">MQRTAEMTEGEDPGLLSPMETGFKDLYDSYNYFAANEAPGTNSHLPPLIELWDSEWTSASLAATSFGGAVMSLGSNIGPNVARAGLESLSQVFVEDYHPQARKQVSLATLYDNRQIKKNVEIFKCLYRHSPAERLVRLKFRNDIADGADGIWLVFDCVCHETDQRLAVDFLTGNFVRLSKRAATVLELLGANPAFQNLYCKHMKLPIAVVLANNSDLPSLLDPIVYTAANLPDWNFKKATIDTNPLMRVIKKDLSTFIRLRDSAFIERTRSSINGICVDYKTIGSTLLPSNGCHGPKTRTDRANDIHQKIYPRNKFQSSIPLDVSANDKNLVQLYCSPSTRAAANDLVDTVGSINLALGSYRKMQGIKGSLYIIPWETMPLAAMVVEVEIRTQRNCGVHGTAARQGMFNSLRMFSRIERGIFEGHVKTWKRLRAPGSPYRKQLDQLLEDLNNGQDLARIAPGFLARAMPLSVGHASGRG</sequence>
<reference evidence="2" key="1">
    <citation type="submission" date="2014-04" db="EMBL/GenBank/DDBJ databases">
        <title>Evolutionary Origins and Diversification of the Mycorrhizal Mutualists.</title>
        <authorList>
            <consortium name="DOE Joint Genome Institute"/>
            <consortium name="Mycorrhizal Genomics Consortium"/>
            <person name="Kohler A."/>
            <person name="Kuo A."/>
            <person name="Nagy L.G."/>
            <person name="Floudas D."/>
            <person name="Copeland A."/>
            <person name="Barry K.W."/>
            <person name="Cichocki N."/>
            <person name="Veneault-Fourrey C."/>
            <person name="LaButti K."/>
            <person name="Lindquist E.A."/>
            <person name="Lipzen A."/>
            <person name="Lundell T."/>
            <person name="Morin E."/>
            <person name="Murat C."/>
            <person name="Riley R."/>
            <person name="Ohm R."/>
            <person name="Sun H."/>
            <person name="Tunlid A."/>
            <person name="Henrissat B."/>
            <person name="Grigoriev I.V."/>
            <person name="Hibbett D.S."/>
            <person name="Martin F."/>
        </authorList>
    </citation>
    <scope>NUCLEOTIDE SEQUENCE [LARGE SCALE GENOMIC DNA]</scope>
    <source>
        <strain evidence="2">FD-334 SS-4</strain>
    </source>
</reference>
<proteinExistence type="predicted"/>
<gene>
    <name evidence="1" type="ORF">HYPSUDRAFT_58656</name>
</gene>
<dbReference type="AlphaFoldDB" id="A0A0D2P5L5"/>
<evidence type="ECO:0000313" key="1">
    <source>
        <dbReference type="EMBL" id="KJA15710.1"/>
    </source>
</evidence>
<protein>
    <submittedName>
        <fullName evidence="1">Uncharacterized protein</fullName>
    </submittedName>
</protein>
<keyword evidence="2" id="KW-1185">Reference proteome</keyword>
<name>A0A0D2P5L5_HYPSF</name>